<dbReference type="SUPFAM" id="SSF51261">
    <property type="entry name" value="Duplicated hybrid motif"/>
    <property type="match status" value="1"/>
</dbReference>
<accession>L0G0U5</accession>
<dbReference type="PANTHER" id="PTHR21666:SF270">
    <property type="entry name" value="MUREIN HYDROLASE ACTIVATOR ENVC"/>
    <property type="match status" value="1"/>
</dbReference>
<name>L0G0U5_ECHVK</name>
<dbReference type="PANTHER" id="PTHR21666">
    <property type="entry name" value="PEPTIDASE-RELATED"/>
    <property type="match status" value="1"/>
</dbReference>
<dbReference type="eggNOG" id="COG0739">
    <property type="taxonomic scope" value="Bacteria"/>
</dbReference>
<dbReference type="Gene3D" id="2.70.70.10">
    <property type="entry name" value="Glucose Permease (Domain IIA)"/>
    <property type="match status" value="1"/>
</dbReference>
<gene>
    <name evidence="2" type="ordered locus">Echvi_2929</name>
</gene>
<organism evidence="2 3">
    <name type="scientific">Echinicola vietnamensis (strain DSM 17526 / LMG 23754 / KMM 6221)</name>
    <dbReference type="NCBI Taxonomy" id="926556"/>
    <lineage>
        <taxon>Bacteria</taxon>
        <taxon>Pseudomonadati</taxon>
        <taxon>Bacteroidota</taxon>
        <taxon>Cytophagia</taxon>
        <taxon>Cytophagales</taxon>
        <taxon>Cyclobacteriaceae</taxon>
        <taxon>Echinicola</taxon>
    </lineage>
</organism>
<dbReference type="EMBL" id="CP003346">
    <property type="protein sequence ID" value="AGA79167.1"/>
    <property type="molecule type" value="Genomic_DNA"/>
</dbReference>
<dbReference type="GO" id="GO:0004222">
    <property type="term" value="F:metalloendopeptidase activity"/>
    <property type="evidence" value="ECO:0007669"/>
    <property type="project" value="TreeGrafter"/>
</dbReference>
<dbReference type="eggNOG" id="COG2831">
    <property type="taxonomic scope" value="Bacteria"/>
</dbReference>
<dbReference type="STRING" id="926556.Echvi_2929"/>
<dbReference type="CDD" id="cd12797">
    <property type="entry name" value="M23_peptidase"/>
    <property type="match status" value="1"/>
</dbReference>
<keyword evidence="3" id="KW-1185">Reference proteome</keyword>
<dbReference type="InterPro" id="IPR016047">
    <property type="entry name" value="M23ase_b-sheet_dom"/>
</dbReference>
<dbReference type="InterPro" id="IPR011055">
    <property type="entry name" value="Dup_hybrid_motif"/>
</dbReference>
<dbReference type="AlphaFoldDB" id="L0G0U5"/>
<proteinExistence type="predicted"/>
<dbReference type="Pfam" id="PF01551">
    <property type="entry name" value="Peptidase_M23"/>
    <property type="match status" value="2"/>
</dbReference>
<feature type="domain" description="M23ase beta-sheet core" evidence="1">
    <location>
        <begin position="44"/>
        <end position="102"/>
    </location>
</feature>
<protein>
    <submittedName>
        <fullName evidence="2">Metalloendopeptidase-like membrane protein</fullName>
    </submittedName>
</protein>
<evidence type="ECO:0000313" key="3">
    <source>
        <dbReference type="Proteomes" id="UP000010796"/>
    </source>
</evidence>
<dbReference type="Proteomes" id="UP000010796">
    <property type="component" value="Chromosome"/>
</dbReference>
<evidence type="ECO:0000313" key="2">
    <source>
        <dbReference type="EMBL" id="AGA79167.1"/>
    </source>
</evidence>
<dbReference type="HOGENOM" id="CLU_025250_0_0_10"/>
<evidence type="ECO:0000259" key="1">
    <source>
        <dbReference type="Pfam" id="PF01551"/>
    </source>
</evidence>
<dbReference type="PATRIC" id="fig|926556.3.peg.3096"/>
<sequence>MLIWGWTESTLFAQTDKGYYQFPIKPGERNYLSGNMSEIRPNHFHSGIDIKTEGRQGLPIYAAADGYVYRMKVSSYGYGNVLYLKHPNGQYTLYGHLKDFNARIAKYMWQEMTAAEENDLEIYPDSMALPIKKGEIIAYSGNTGSSGGPHLHFEIRDSLDRALDPLKFGFSEVKDSTPPTVRAVAITPLTLESRINGKFERTVLRLNYRDNQFVVDGNLSITGKVGIEVSGYDKLDGAYNPNGFPHFEIYEEGQKTFDVNVDKIDFNLGRFLLTHTHENRYTKLYTTPYNQFDFYTPDSLYSGAIQVMPDSTKDVTVRLEDVFGNESLLKLTFKGEKETHDVSSYSASRKAIAYKGNWMIIRADKTDGHKLAKFYVNGMMMDVMMSYEDPRFRTYIWDMDFGLPDSVDICSEVIKPALQAKIPFNKEYYFNDGYTAIHFPKDALLETLFLHTERSTYYNRPSVKINDDRGDYLRNEISVSMDVSGYDGPIDHVDVYQLYGNGYKRFLGGEWNEGKINFKTKYFGTFVLVKDDTPPTIRPIRVSSSSLRFSIRDNLSGINRFEARINGKWVILRFEHKNGVIWTQKQDNTPFKGQFELKVTDNAGNDAVFSRKL</sequence>
<dbReference type="InterPro" id="IPR050570">
    <property type="entry name" value="Cell_wall_metabolism_enzyme"/>
</dbReference>
<reference evidence="3" key="1">
    <citation type="submission" date="2012-02" db="EMBL/GenBank/DDBJ databases">
        <title>The complete genome of Echinicola vietnamensis DSM 17526.</title>
        <authorList>
            <person name="Lucas S."/>
            <person name="Copeland A."/>
            <person name="Lapidus A."/>
            <person name="Glavina del Rio T."/>
            <person name="Dalin E."/>
            <person name="Tice H."/>
            <person name="Bruce D."/>
            <person name="Goodwin L."/>
            <person name="Pitluck S."/>
            <person name="Peters L."/>
            <person name="Ovchinnikova G."/>
            <person name="Teshima H."/>
            <person name="Kyrpides N."/>
            <person name="Mavromatis K."/>
            <person name="Ivanova N."/>
            <person name="Brettin T."/>
            <person name="Detter J.C."/>
            <person name="Han C."/>
            <person name="Larimer F."/>
            <person name="Land M."/>
            <person name="Hauser L."/>
            <person name="Markowitz V."/>
            <person name="Cheng J.-F."/>
            <person name="Hugenholtz P."/>
            <person name="Woyke T."/>
            <person name="Wu D."/>
            <person name="Brambilla E."/>
            <person name="Klenk H.-P."/>
            <person name="Eisen J.A."/>
        </authorList>
    </citation>
    <scope>NUCLEOTIDE SEQUENCE [LARGE SCALE GENOMIC DNA]</scope>
    <source>
        <strain evidence="3">DSM 17526 / LMG 23754 / KMM 6221</strain>
    </source>
</reference>
<feature type="domain" description="M23ase beta-sheet core" evidence="1">
    <location>
        <begin position="131"/>
        <end position="164"/>
    </location>
</feature>
<dbReference type="KEGG" id="evi:Echvi_2929"/>